<evidence type="ECO:0000313" key="11">
    <source>
        <dbReference type="Proteomes" id="UP000824099"/>
    </source>
</evidence>
<accession>A0A9D1MQB1</accession>
<dbReference type="GO" id="GO:0004519">
    <property type="term" value="F:endonuclease activity"/>
    <property type="evidence" value="ECO:0007669"/>
    <property type="project" value="UniProtKB-KW"/>
</dbReference>
<evidence type="ECO:0000256" key="4">
    <source>
        <dbReference type="ARBA" id="ARBA00022722"/>
    </source>
</evidence>
<dbReference type="InterPro" id="IPR004843">
    <property type="entry name" value="Calcineurin-like_PHP"/>
</dbReference>
<proteinExistence type="inferred from homology"/>
<comment type="function">
    <text evidence="7">SbcCD cleaves DNA hairpin structures. These structures can inhibit DNA replication and are intermediates in certain DNA recombination reactions. The complex acts as a 3'-&gt;5' double strand exonuclease that can open hairpins. It also has a 5' single-strand endonuclease activity.</text>
</comment>
<dbReference type="CDD" id="cd00840">
    <property type="entry name" value="MPP_Mre11_N"/>
    <property type="match status" value="1"/>
</dbReference>
<reference evidence="10" key="1">
    <citation type="submission" date="2020-10" db="EMBL/GenBank/DDBJ databases">
        <authorList>
            <person name="Gilroy R."/>
        </authorList>
    </citation>
    <scope>NUCLEOTIDE SEQUENCE</scope>
    <source>
        <strain evidence="10">CHK160-1198</strain>
    </source>
</reference>
<evidence type="ECO:0000259" key="9">
    <source>
        <dbReference type="Pfam" id="PF12320"/>
    </source>
</evidence>
<dbReference type="InterPro" id="IPR041796">
    <property type="entry name" value="Mre11_N"/>
</dbReference>
<dbReference type="PANTHER" id="PTHR30337">
    <property type="entry name" value="COMPONENT OF ATP-DEPENDENT DSDNA EXONUCLEASE"/>
    <property type="match status" value="1"/>
</dbReference>
<comment type="caution">
    <text evidence="10">The sequence shown here is derived from an EMBL/GenBank/DDBJ whole genome shotgun (WGS) entry which is preliminary data.</text>
</comment>
<keyword evidence="7" id="KW-0255">Endonuclease</keyword>
<dbReference type="PANTHER" id="PTHR30337:SF0">
    <property type="entry name" value="NUCLEASE SBCCD SUBUNIT D"/>
    <property type="match status" value="1"/>
</dbReference>
<keyword evidence="7" id="KW-0235">DNA replication</keyword>
<feature type="domain" description="Calcineurin-like phosphoesterase" evidence="8">
    <location>
        <begin position="1"/>
        <end position="113"/>
    </location>
</feature>
<comment type="similarity">
    <text evidence="1 7">Belongs to the SbcD family.</text>
</comment>
<dbReference type="Proteomes" id="UP000824099">
    <property type="component" value="Unassembled WGS sequence"/>
</dbReference>
<gene>
    <name evidence="7" type="primary">sbcD</name>
    <name evidence="10" type="ORF">IAB06_05440</name>
</gene>
<sequence>MRFLHTADWHLGRIFHGLHLTEDQAYVLNELVALAVEAKVDAILIAGDIYDRAVPPTQAVNLLDETLSLLIQKHNIPVIMIAGNHDNPARLGFGKKLLAESRLFIYGTPVLGTQPVILEDKTGPVYFAPFTYTEPPEAAVLSGETISLHEDALAWQLRDMAPFIPAQARKVALAHVFLTGSEESPDSERPLSIGGTTTVSADYFKSFNYTALGHLHACQQAGNTIRYSGSLLKYSFNEVNQTKGIHIVDLDASGNCSVETIFLKPRHELAVLKGTFADLLNKPQLEAQTNYLQIILEDDAPILDAKYRLESVYPHILHLEYTRLQAATKDTNTTSAQRKLGPLELFSAFFQQVTERSLTEPEQALLQETVNALDTA</sequence>
<dbReference type="AlphaFoldDB" id="A0A9D1MQB1"/>
<evidence type="ECO:0000256" key="6">
    <source>
        <dbReference type="ARBA" id="ARBA00022839"/>
    </source>
</evidence>
<feature type="domain" description="Nuclease SbcCD subunit D C-terminal" evidence="9">
    <location>
        <begin position="266"/>
        <end position="353"/>
    </location>
</feature>
<evidence type="ECO:0000256" key="5">
    <source>
        <dbReference type="ARBA" id="ARBA00022801"/>
    </source>
</evidence>
<dbReference type="Gene3D" id="3.60.21.10">
    <property type="match status" value="1"/>
</dbReference>
<dbReference type="GO" id="GO:0008408">
    <property type="term" value="F:3'-5' exonuclease activity"/>
    <property type="evidence" value="ECO:0007669"/>
    <property type="project" value="InterPro"/>
</dbReference>
<keyword evidence="7" id="KW-0233">DNA recombination</keyword>
<organism evidence="10 11">
    <name type="scientific">Candidatus Avacidaminococcus intestinavium</name>
    <dbReference type="NCBI Taxonomy" id="2840684"/>
    <lineage>
        <taxon>Bacteria</taxon>
        <taxon>Bacillati</taxon>
        <taxon>Bacillota</taxon>
        <taxon>Negativicutes</taxon>
        <taxon>Acidaminococcales</taxon>
        <taxon>Acidaminococcaceae</taxon>
        <taxon>Acidaminococcaceae incertae sedis</taxon>
        <taxon>Candidatus Avacidaminococcus</taxon>
    </lineage>
</organism>
<evidence type="ECO:0000256" key="2">
    <source>
        <dbReference type="ARBA" id="ARBA00011322"/>
    </source>
</evidence>
<evidence type="ECO:0000256" key="3">
    <source>
        <dbReference type="ARBA" id="ARBA00013365"/>
    </source>
</evidence>
<reference evidence="10" key="2">
    <citation type="journal article" date="2021" name="PeerJ">
        <title>Extensive microbial diversity within the chicken gut microbiome revealed by metagenomics and culture.</title>
        <authorList>
            <person name="Gilroy R."/>
            <person name="Ravi A."/>
            <person name="Getino M."/>
            <person name="Pursley I."/>
            <person name="Horton D.L."/>
            <person name="Alikhan N.F."/>
            <person name="Baker D."/>
            <person name="Gharbi K."/>
            <person name="Hall N."/>
            <person name="Watson M."/>
            <person name="Adriaenssens E.M."/>
            <person name="Foster-Nyarko E."/>
            <person name="Jarju S."/>
            <person name="Secka A."/>
            <person name="Antonio M."/>
            <person name="Oren A."/>
            <person name="Chaudhuri R.R."/>
            <person name="La Ragione R."/>
            <person name="Hildebrand F."/>
            <person name="Pallen M.J."/>
        </authorList>
    </citation>
    <scope>NUCLEOTIDE SEQUENCE</scope>
    <source>
        <strain evidence="10">CHK160-1198</strain>
    </source>
</reference>
<dbReference type="EMBL" id="DVNI01000087">
    <property type="protein sequence ID" value="HIU64457.1"/>
    <property type="molecule type" value="Genomic_DNA"/>
</dbReference>
<dbReference type="SUPFAM" id="SSF56300">
    <property type="entry name" value="Metallo-dependent phosphatases"/>
    <property type="match status" value="1"/>
</dbReference>
<dbReference type="Pfam" id="PF12320">
    <property type="entry name" value="SbcD_C"/>
    <property type="match status" value="1"/>
</dbReference>
<keyword evidence="4 7" id="KW-0540">Nuclease</keyword>
<dbReference type="InterPro" id="IPR029052">
    <property type="entry name" value="Metallo-depent_PP-like"/>
</dbReference>
<evidence type="ECO:0000256" key="7">
    <source>
        <dbReference type="RuleBase" id="RU363069"/>
    </source>
</evidence>
<evidence type="ECO:0000313" key="10">
    <source>
        <dbReference type="EMBL" id="HIU64457.1"/>
    </source>
</evidence>
<dbReference type="Pfam" id="PF00149">
    <property type="entry name" value="Metallophos"/>
    <property type="match status" value="1"/>
</dbReference>
<name>A0A9D1MQB1_9FIRM</name>
<dbReference type="GO" id="GO:0006260">
    <property type="term" value="P:DNA replication"/>
    <property type="evidence" value="ECO:0007669"/>
    <property type="project" value="UniProtKB-KW"/>
</dbReference>
<feature type="non-terminal residue" evidence="10">
    <location>
        <position position="376"/>
    </location>
</feature>
<protein>
    <recommendedName>
        <fullName evidence="3 7">Nuclease SbcCD subunit D</fullName>
    </recommendedName>
</protein>
<dbReference type="GO" id="GO:0006310">
    <property type="term" value="P:DNA recombination"/>
    <property type="evidence" value="ECO:0007669"/>
    <property type="project" value="UniProtKB-KW"/>
</dbReference>
<comment type="subunit">
    <text evidence="2 7">Heterodimer of SbcC and SbcD.</text>
</comment>
<keyword evidence="6 7" id="KW-0269">Exonuclease</keyword>
<dbReference type="InterPro" id="IPR004593">
    <property type="entry name" value="SbcD"/>
</dbReference>
<dbReference type="NCBIfam" id="TIGR00619">
    <property type="entry name" value="sbcd"/>
    <property type="match status" value="1"/>
</dbReference>
<keyword evidence="5 7" id="KW-0378">Hydrolase</keyword>
<dbReference type="InterPro" id="IPR050535">
    <property type="entry name" value="DNA_Repair-Maintenance_Comp"/>
</dbReference>
<evidence type="ECO:0000259" key="8">
    <source>
        <dbReference type="Pfam" id="PF00149"/>
    </source>
</evidence>
<dbReference type="InterPro" id="IPR026843">
    <property type="entry name" value="SbcD_C"/>
</dbReference>
<evidence type="ECO:0000256" key="1">
    <source>
        <dbReference type="ARBA" id="ARBA00010555"/>
    </source>
</evidence>